<reference evidence="1" key="1">
    <citation type="journal article" date="2021" name="Proc. Natl. Acad. Sci. U.S.A.">
        <title>A Catalog of Tens of Thousands of Viruses from Human Metagenomes Reveals Hidden Associations with Chronic Diseases.</title>
        <authorList>
            <person name="Tisza M.J."/>
            <person name="Buck C.B."/>
        </authorList>
    </citation>
    <scope>NUCLEOTIDE SEQUENCE</scope>
    <source>
        <strain evidence="1">Ctjdk2</strain>
    </source>
</reference>
<dbReference type="EMBL" id="BK016103">
    <property type="protein sequence ID" value="DAF95113.1"/>
    <property type="molecule type" value="Genomic_DNA"/>
</dbReference>
<accession>A0A8S5UKS8</accession>
<name>A0A8S5UKS8_9CAUD</name>
<proteinExistence type="predicted"/>
<organism evidence="1">
    <name type="scientific">Siphoviridae sp. ctjdk2</name>
    <dbReference type="NCBI Taxonomy" id="2825635"/>
    <lineage>
        <taxon>Viruses</taxon>
        <taxon>Duplodnaviria</taxon>
        <taxon>Heunggongvirae</taxon>
        <taxon>Uroviricota</taxon>
        <taxon>Caudoviricetes</taxon>
    </lineage>
</organism>
<evidence type="ECO:0000313" key="1">
    <source>
        <dbReference type="EMBL" id="DAF95113.1"/>
    </source>
</evidence>
<protein>
    <submittedName>
        <fullName evidence="1">Uncharacterized protein</fullName>
    </submittedName>
</protein>
<sequence length="129" mass="13548">MSGGAETVAEAADDPVETAAVRLGQKLGLGATQEDDGSERETAFSADLAGTAAANAALLRAREAESADNASDWIRKLLSADGRDGASAAAARGKNDFSLAQEQEVRETESFSLSLERDARRYDGGFLFY</sequence>